<dbReference type="SUPFAM" id="SSF51905">
    <property type="entry name" value="FAD/NAD(P)-binding domain"/>
    <property type="match status" value="1"/>
</dbReference>
<dbReference type="PANTHER" id="PTHR48105">
    <property type="entry name" value="THIOREDOXIN REDUCTASE 1-RELATED-RELATED"/>
    <property type="match status" value="1"/>
</dbReference>
<dbReference type="EC" id="1.8.1.9" evidence="4"/>
<dbReference type="PRINTS" id="PR00368">
    <property type="entry name" value="FADPNR"/>
</dbReference>
<dbReference type="EMBL" id="CP036426">
    <property type="protein sequence ID" value="QDV34608.1"/>
    <property type="molecule type" value="Genomic_DNA"/>
</dbReference>
<accession>A0A518H1A4</accession>
<dbReference type="Proteomes" id="UP000317835">
    <property type="component" value="Chromosome"/>
</dbReference>
<sequence length="360" mass="37782">MAEEGLGSSGGAMTRRQAMAAAASAGVLLGRSTAEAKGDEPVHATNRAFDVVVVGGGPAGLSAALVLGRACLRVLVCDSGRGRNAPAAGVHGFLTQDGTPPAELRRIGREQLRPYGVEFHEGAVVDARKTEDGFEVTLDGGEAVACRKLILATGMADVLPEIPGLRELWGRSVIHCPYCHGWEFRGRPWAFLVPPEAVVEMATLLRGWTERLTLLTNGPSGVSPEHRTWLEGHAVEVVEDRIDRLEGDAGEFRAIHLEGGRRLERDVLFVHARLRQASDLAERLGCSLHEEGPKAGMVRADPMGATEVEGLYVVGDASEAGVPSVASAVAEGSVAAAVASRAIFSEDARRPAGGGLAGRG</sequence>
<dbReference type="Pfam" id="PF07992">
    <property type="entry name" value="Pyr_redox_2"/>
    <property type="match status" value="1"/>
</dbReference>
<evidence type="ECO:0000313" key="5">
    <source>
        <dbReference type="Proteomes" id="UP000317835"/>
    </source>
</evidence>
<dbReference type="KEGG" id="tpla:ElP_24990"/>
<feature type="domain" description="FAD/NAD(P)-binding" evidence="3">
    <location>
        <begin position="49"/>
        <end position="332"/>
    </location>
</feature>
<reference evidence="4 5" key="1">
    <citation type="submission" date="2019-02" db="EMBL/GenBank/DDBJ databases">
        <title>Deep-cultivation of Planctomycetes and their phenomic and genomic characterization uncovers novel biology.</title>
        <authorList>
            <person name="Wiegand S."/>
            <person name="Jogler M."/>
            <person name="Boedeker C."/>
            <person name="Pinto D."/>
            <person name="Vollmers J."/>
            <person name="Rivas-Marin E."/>
            <person name="Kohn T."/>
            <person name="Peeters S.H."/>
            <person name="Heuer A."/>
            <person name="Rast P."/>
            <person name="Oberbeckmann S."/>
            <person name="Bunk B."/>
            <person name="Jeske O."/>
            <person name="Meyerdierks A."/>
            <person name="Storesund J.E."/>
            <person name="Kallscheuer N."/>
            <person name="Luecker S."/>
            <person name="Lage O.M."/>
            <person name="Pohl T."/>
            <person name="Merkel B.J."/>
            <person name="Hornburger P."/>
            <person name="Mueller R.-W."/>
            <person name="Bruemmer F."/>
            <person name="Labrenz M."/>
            <person name="Spormann A.M."/>
            <person name="Op den Camp H."/>
            <person name="Overmann J."/>
            <person name="Amann R."/>
            <person name="Jetten M.S.M."/>
            <person name="Mascher T."/>
            <person name="Medema M.H."/>
            <person name="Devos D.P."/>
            <person name="Kaster A.-K."/>
            <person name="Ovreas L."/>
            <person name="Rohde M."/>
            <person name="Galperin M.Y."/>
            <person name="Jogler C."/>
        </authorList>
    </citation>
    <scope>NUCLEOTIDE SEQUENCE [LARGE SCALE GENOMIC DNA]</scope>
    <source>
        <strain evidence="4 5">ElP</strain>
    </source>
</reference>
<evidence type="ECO:0000256" key="1">
    <source>
        <dbReference type="ARBA" id="ARBA00022630"/>
    </source>
</evidence>
<dbReference type="PRINTS" id="PR00469">
    <property type="entry name" value="PNDRDTASEII"/>
</dbReference>
<keyword evidence="2 4" id="KW-0560">Oxidoreductase</keyword>
<evidence type="ECO:0000256" key="2">
    <source>
        <dbReference type="ARBA" id="ARBA00023002"/>
    </source>
</evidence>
<name>A0A518H1A4_9BACT</name>
<keyword evidence="5" id="KW-1185">Reference proteome</keyword>
<dbReference type="InterPro" id="IPR036188">
    <property type="entry name" value="FAD/NAD-bd_sf"/>
</dbReference>
<evidence type="ECO:0000259" key="3">
    <source>
        <dbReference type="Pfam" id="PF07992"/>
    </source>
</evidence>
<keyword evidence="1" id="KW-0285">Flavoprotein</keyword>
<dbReference type="InterPro" id="IPR050097">
    <property type="entry name" value="Ferredoxin-NADP_redctase_2"/>
</dbReference>
<dbReference type="GO" id="GO:0004791">
    <property type="term" value="F:thioredoxin-disulfide reductase (NADPH) activity"/>
    <property type="evidence" value="ECO:0007669"/>
    <property type="project" value="UniProtKB-EC"/>
</dbReference>
<dbReference type="InterPro" id="IPR023753">
    <property type="entry name" value="FAD/NAD-binding_dom"/>
</dbReference>
<protein>
    <submittedName>
        <fullName evidence="4">Thioredoxin reductase</fullName>
        <ecNumber evidence="4">1.8.1.9</ecNumber>
    </submittedName>
</protein>
<organism evidence="4 5">
    <name type="scientific">Tautonia plasticadhaerens</name>
    <dbReference type="NCBI Taxonomy" id="2527974"/>
    <lineage>
        <taxon>Bacteria</taxon>
        <taxon>Pseudomonadati</taxon>
        <taxon>Planctomycetota</taxon>
        <taxon>Planctomycetia</taxon>
        <taxon>Isosphaerales</taxon>
        <taxon>Isosphaeraceae</taxon>
        <taxon>Tautonia</taxon>
    </lineage>
</organism>
<gene>
    <name evidence="4" type="primary">trxB_1</name>
    <name evidence="4" type="ORF">ElP_24990</name>
</gene>
<proteinExistence type="predicted"/>
<dbReference type="AlphaFoldDB" id="A0A518H1A4"/>
<evidence type="ECO:0000313" key="4">
    <source>
        <dbReference type="EMBL" id="QDV34608.1"/>
    </source>
</evidence>
<dbReference type="OrthoDB" id="9806179at2"/>
<dbReference type="Gene3D" id="3.50.50.60">
    <property type="entry name" value="FAD/NAD(P)-binding domain"/>
    <property type="match status" value="2"/>
</dbReference>